<accession>F7NIZ6</accession>
<evidence type="ECO:0000256" key="1">
    <source>
        <dbReference type="SAM" id="Phobius"/>
    </source>
</evidence>
<dbReference type="InterPro" id="IPR043128">
    <property type="entry name" value="Rev_trsase/Diguanyl_cyclase"/>
</dbReference>
<dbReference type="Proteomes" id="UP000003240">
    <property type="component" value="Unassembled WGS sequence"/>
</dbReference>
<dbReference type="Gene3D" id="3.30.450.20">
    <property type="entry name" value="PAS domain"/>
    <property type="match status" value="1"/>
</dbReference>
<keyword evidence="1" id="KW-0472">Membrane</keyword>
<dbReference type="CDD" id="cd01949">
    <property type="entry name" value="GGDEF"/>
    <property type="match status" value="1"/>
</dbReference>
<dbReference type="EMBL" id="AFGF01000081">
    <property type="protein sequence ID" value="EGO63993.1"/>
    <property type="molecule type" value="Genomic_DNA"/>
</dbReference>
<feature type="domain" description="HD-GYP" evidence="3">
    <location>
        <begin position="331"/>
        <end position="523"/>
    </location>
</feature>
<dbReference type="InterPro" id="IPR029787">
    <property type="entry name" value="Nucleotide_cyclase"/>
</dbReference>
<organism evidence="4 5">
    <name type="scientific">Acetonema longum DSM 6540</name>
    <dbReference type="NCBI Taxonomy" id="1009370"/>
    <lineage>
        <taxon>Bacteria</taxon>
        <taxon>Bacillati</taxon>
        <taxon>Bacillota</taxon>
        <taxon>Negativicutes</taxon>
        <taxon>Acetonemataceae</taxon>
        <taxon>Acetonema</taxon>
    </lineage>
</organism>
<dbReference type="PROSITE" id="PS51832">
    <property type="entry name" value="HD_GYP"/>
    <property type="match status" value="1"/>
</dbReference>
<dbReference type="SUPFAM" id="SSF55073">
    <property type="entry name" value="Nucleotide cyclase"/>
    <property type="match status" value="1"/>
</dbReference>
<evidence type="ECO:0000259" key="2">
    <source>
        <dbReference type="PROSITE" id="PS50887"/>
    </source>
</evidence>
<dbReference type="SUPFAM" id="SSF109604">
    <property type="entry name" value="HD-domain/PDEase-like"/>
    <property type="match status" value="1"/>
</dbReference>
<dbReference type="OrthoDB" id="9798833at2"/>
<dbReference type="InterPro" id="IPR035965">
    <property type="entry name" value="PAS-like_dom_sf"/>
</dbReference>
<gene>
    <name evidence="4" type="ORF">ALO_10244</name>
</gene>
<dbReference type="SUPFAM" id="SSF55785">
    <property type="entry name" value="PYP-like sensor domain (PAS domain)"/>
    <property type="match status" value="1"/>
</dbReference>
<keyword evidence="1" id="KW-0812">Transmembrane</keyword>
<reference evidence="4 5" key="1">
    <citation type="journal article" date="2011" name="EMBO J.">
        <title>Structural diversity of bacterial flagellar motors.</title>
        <authorList>
            <person name="Chen S."/>
            <person name="Beeby M."/>
            <person name="Murphy G.E."/>
            <person name="Leadbetter J.R."/>
            <person name="Hendrixson D.R."/>
            <person name="Briegel A."/>
            <person name="Li Z."/>
            <person name="Shi J."/>
            <person name="Tocheva E.I."/>
            <person name="Muller A."/>
            <person name="Dobro M.J."/>
            <person name="Jensen G.J."/>
        </authorList>
    </citation>
    <scope>NUCLEOTIDE SEQUENCE [LARGE SCALE GENOMIC DNA]</scope>
    <source>
        <strain evidence="4 5">DSM 6540</strain>
    </source>
</reference>
<dbReference type="SMART" id="SM00471">
    <property type="entry name" value="HDc"/>
    <property type="match status" value="1"/>
</dbReference>
<evidence type="ECO:0000313" key="5">
    <source>
        <dbReference type="Proteomes" id="UP000003240"/>
    </source>
</evidence>
<dbReference type="RefSeq" id="WP_004573327.1">
    <property type="nucleotide sequence ID" value="NZ_AFGF01000081.1"/>
</dbReference>
<proteinExistence type="predicted"/>
<dbReference type="PROSITE" id="PS50887">
    <property type="entry name" value="GGDEF"/>
    <property type="match status" value="1"/>
</dbReference>
<feature type="transmembrane region" description="Helical" evidence="1">
    <location>
        <begin position="20"/>
        <end position="40"/>
    </location>
</feature>
<keyword evidence="5" id="KW-1185">Reference proteome</keyword>
<dbReference type="InterPro" id="IPR003607">
    <property type="entry name" value="HD/PDEase_dom"/>
</dbReference>
<dbReference type="CDD" id="cd00077">
    <property type="entry name" value="HDc"/>
    <property type="match status" value="1"/>
</dbReference>
<evidence type="ECO:0000313" key="4">
    <source>
        <dbReference type="EMBL" id="EGO63993.1"/>
    </source>
</evidence>
<comment type="caution">
    <text evidence="4">The sequence shown here is derived from an EMBL/GenBank/DDBJ whole genome shotgun (WGS) entry which is preliminary data.</text>
</comment>
<dbReference type="InterPro" id="IPR037522">
    <property type="entry name" value="HD_GYP_dom"/>
</dbReference>
<dbReference type="PANTHER" id="PTHR43155:SF2">
    <property type="entry name" value="CYCLIC DI-GMP PHOSPHODIESTERASE PA4108"/>
    <property type="match status" value="1"/>
</dbReference>
<evidence type="ECO:0000259" key="3">
    <source>
        <dbReference type="PROSITE" id="PS51832"/>
    </source>
</evidence>
<dbReference type="Pfam" id="PF00990">
    <property type="entry name" value="GGDEF"/>
    <property type="match status" value="1"/>
</dbReference>
<dbReference type="PANTHER" id="PTHR43155">
    <property type="entry name" value="CYCLIC DI-GMP PHOSPHODIESTERASE PA4108-RELATED"/>
    <property type="match status" value="1"/>
</dbReference>
<dbReference type="InterPro" id="IPR000160">
    <property type="entry name" value="GGDEF_dom"/>
</dbReference>
<dbReference type="SMART" id="SM00267">
    <property type="entry name" value="GGDEF"/>
    <property type="match status" value="1"/>
</dbReference>
<sequence length="523" mass="58832">MLAIEQFQTMQSAYMAQSSLVESLICGIALTTLLIIVLLIHSKRRQAVQIGQDLTDGKKTDQLRQQEEIKLRGILAAIPDQIVRFSSEGDCLEVMAAPAKELHGLSVEEIYPPDIAQLYRQGIQALRDSGHPQIFEYRLKTGATVSDCEARLVASAEDEILAIVRDVTERKKIEDQFHYLSLHDSLTGLYNRAYFQQEMRRLAGGRQLPVGIVVCDVDGLKLINDTLGHEHGDTLIIAVARILTECFRDSDVVARIGGDEFAILLPRISSSVLERICRRIQDREAVYNKLNPSIPLGLSVGYAISDVDAVDMNNLFQQADNAMYRHKLMDGRDTRTAMVKGMLQALERCDFFDYDHAHRLQLFIGMIGERLQLRKSQRRNLNLLAQFHDIGKVGIATEIIYKSAPLTTEEFQEICRHCEIGYRITRFIPELAGIADWVLKHHEFWNGSGYPLGLKGEAIPLESRILAVADAYEVMTADRPYRQALTKQQAIAELKAQAGIQFDPKLVEVFVAMVEEIDPQGGK</sequence>
<dbReference type="Pfam" id="PF13487">
    <property type="entry name" value="HD_5"/>
    <property type="match status" value="1"/>
</dbReference>
<dbReference type="Gene3D" id="3.30.70.270">
    <property type="match status" value="1"/>
</dbReference>
<dbReference type="AlphaFoldDB" id="F7NIZ6"/>
<name>F7NIZ6_9FIRM</name>
<dbReference type="Gene3D" id="1.10.3210.10">
    <property type="entry name" value="Hypothetical protein af1432"/>
    <property type="match status" value="1"/>
</dbReference>
<dbReference type="STRING" id="1009370.ALO_10244"/>
<dbReference type="eggNOG" id="COG3437">
    <property type="taxonomic scope" value="Bacteria"/>
</dbReference>
<keyword evidence="1" id="KW-1133">Transmembrane helix</keyword>
<protein>
    <submittedName>
        <fullName evidence="4">Diguanylate cyclase with PAS/PAC sensor</fullName>
    </submittedName>
</protein>
<dbReference type="NCBIfam" id="TIGR00254">
    <property type="entry name" value="GGDEF"/>
    <property type="match status" value="1"/>
</dbReference>
<feature type="domain" description="GGDEF" evidence="2">
    <location>
        <begin position="208"/>
        <end position="340"/>
    </location>
</feature>